<dbReference type="EMBL" id="FJUY01000003">
    <property type="protein sequence ID" value="CZT16724.1"/>
    <property type="molecule type" value="Genomic_DNA"/>
</dbReference>
<dbReference type="Proteomes" id="UP000225277">
    <property type="component" value="Unassembled WGS sequence"/>
</dbReference>
<evidence type="ECO:0000313" key="2">
    <source>
        <dbReference type="EMBL" id="CZT16724.1"/>
    </source>
</evidence>
<keyword evidence="3" id="KW-1185">Reference proteome</keyword>
<reference evidence="2 3" key="1">
    <citation type="submission" date="2016-03" db="EMBL/GenBank/DDBJ databases">
        <authorList>
            <person name="Ploux O."/>
        </authorList>
    </citation>
    <scope>NUCLEOTIDE SEQUENCE [LARGE SCALE GENOMIC DNA]</scope>
    <source>
        <strain evidence="2 3">URUG2</strain>
    </source>
</reference>
<keyword evidence="1" id="KW-1133">Transmembrane helix</keyword>
<organism evidence="2 3">
    <name type="scientific">Ramularia collo-cygni</name>
    <dbReference type="NCBI Taxonomy" id="112498"/>
    <lineage>
        <taxon>Eukaryota</taxon>
        <taxon>Fungi</taxon>
        <taxon>Dikarya</taxon>
        <taxon>Ascomycota</taxon>
        <taxon>Pezizomycotina</taxon>
        <taxon>Dothideomycetes</taxon>
        <taxon>Dothideomycetidae</taxon>
        <taxon>Mycosphaerellales</taxon>
        <taxon>Mycosphaerellaceae</taxon>
        <taxon>Ramularia</taxon>
    </lineage>
</organism>
<dbReference type="GeneID" id="35597774"/>
<evidence type="ECO:0000256" key="1">
    <source>
        <dbReference type="SAM" id="Phobius"/>
    </source>
</evidence>
<dbReference type="RefSeq" id="XP_023623617.1">
    <property type="nucleotide sequence ID" value="XM_023767849.1"/>
</dbReference>
<keyword evidence="1" id="KW-0812">Transmembrane</keyword>
<accession>A0A2D3V2K9</accession>
<proteinExistence type="predicted"/>
<sequence length="79" mass="9440">MSPNYRSHQYTAVMRWRGWWSWLPRFLIQTELSWSGVCWLSKGGRSRLFKSGSLRCDLFALLLLFFCTFYCPFVCSIPF</sequence>
<name>A0A2D3V2K9_9PEZI</name>
<keyword evidence="1" id="KW-0472">Membrane</keyword>
<evidence type="ECO:0000313" key="3">
    <source>
        <dbReference type="Proteomes" id="UP000225277"/>
    </source>
</evidence>
<protein>
    <submittedName>
        <fullName evidence="2">Uncharacterized protein</fullName>
    </submittedName>
</protein>
<gene>
    <name evidence="2" type="ORF">RCC_02559</name>
</gene>
<dbReference type="AlphaFoldDB" id="A0A2D3V2K9"/>
<feature type="transmembrane region" description="Helical" evidence="1">
    <location>
        <begin position="58"/>
        <end position="77"/>
    </location>
</feature>